<dbReference type="Proteomes" id="UP000178240">
    <property type="component" value="Unassembled WGS sequence"/>
</dbReference>
<name>A0A1G1Y2V5_9BACT</name>
<dbReference type="EMBL" id="MHIE01000010">
    <property type="protein sequence ID" value="OGY45897.1"/>
    <property type="molecule type" value="Genomic_DNA"/>
</dbReference>
<proteinExistence type="predicted"/>
<gene>
    <name evidence="1" type="ORF">A2744_00920</name>
</gene>
<evidence type="ECO:0000313" key="1">
    <source>
        <dbReference type="EMBL" id="OGY45897.1"/>
    </source>
</evidence>
<comment type="caution">
    <text evidence="1">The sequence shown here is derived from an EMBL/GenBank/DDBJ whole genome shotgun (WGS) entry which is preliminary data.</text>
</comment>
<evidence type="ECO:0000313" key="2">
    <source>
        <dbReference type="Proteomes" id="UP000178240"/>
    </source>
</evidence>
<organism evidence="1 2">
    <name type="scientific">Candidatus Buchananbacteria bacterium RIFCSPHIGHO2_01_FULL_44_11</name>
    <dbReference type="NCBI Taxonomy" id="1797535"/>
    <lineage>
        <taxon>Bacteria</taxon>
        <taxon>Candidatus Buchananiibacteriota</taxon>
    </lineage>
</organism>
<accession>A0A1G1Y2V5</accession>
<dbReference type="AlphaFoldDB" id="A0A1G1Y2V5"/>
<reference evidence="1 2" key="1">
    <citation type="journal article" date="2016" name="Nat. Commun.">
        <title>Thousands of microbial genomes shed light on interconnected biogeochemical processes in an aquifer system.</title>
        <authorList>
            <person name="Anantharaman K."/>
            <person name="Brown C.T."/>
            <person name="Hug L.A."/>
            <person name="Sharon I."/>
            <person name="Castelle C.J."/>
            <person name="Probst A.J."/>
            <person name="Thomas B.C."/>
            <person name="Singh A."/>
            <person name="Wilkins M.J."/>
            <person name="Karaoz U."/>
            <person name="Brodie E.L."/>
            <person name="Williams K.H."/>
            <person name="Hubbard S.S."/>
            <person name="Banfield J.F."/>
        </authorList>
    </citation>
    <scope>NUCLEOTIDE SEQUENCE [LARGE SCALE GENOMIC DNA]</scope>
</reference>
<sequence length="85" mass="9399">MSNVVTKPTRELIEFAVLSAIRRQLNVGINFPIDLSVSLSQIGVQSTLVLLDDVQAKLRCPIDRAMQKCDSGTTAQELINMILQE</sequence>
<protein>
    <submittedName>
        <fullName evidence="1">Uncharacterized protein</fullName>
    </submittedName>
</protein>